<dbReference type="Proteomes" id="UP000011513">
    <property type="component" value="Unassembled WGS sequence"/>
</dbReference>
<gene>
    <name evidence="2" type="ORF">C474_09639</name>
</gene>
<dbReference type="AlphaFoldDB" id="M0D8S2"/>
<dbReference type="InParanoid" id="M0D8S2"/>
<dbReference type="eggNOG" id="arCOG11338">
    <property type="taxonomic scope" value="Archaea"/>
</dbReference>
<accession>M0D8S2</accession>
<keyword evidence="3" id="KW-1185">Reference proteome</keyword>
<protein>
    <submittedName>
        <fullName evidence="2">Uncharacterized protein</fullName>
    </submittedName>
</protein>
<feature type="compositionally biased region" description="Basic and acidic residues" evidence="1">
    <location>
        <begin position="9"/>
        <end position="21"/>
    </location>
</feature>
<comment type="caution">
    <text evidence="2">The sequence shown here is derived from an EMBL/GenBank/DDBJ whole genome shotgun (WGS) entry which is preliminary data.</text>
</comment>
<evidence type="ECO:0000313" key="2">
    <source>
        <dbReference type="EMBL" id="ELZ31087.1"/>
    </source>
</evidence>
<name>M0D8S2_HALPD</name>
<dbReference type="EMBL" id="AOIV01000023">
    <property type="protein sequence ID" value="ELZ31087.1"/>
    <property type="molecule type" value="Genomic_DNA"/>
</dbReference>
<sequence>MNWKHRRDRTTAEAKKEEPKSGTDWSFVAAALGAA</sequence>
<evidence type="ECO:0000313" key="3">
    <source>
        <dbReference type="Proteomes" id="UP000011513"/>
    </source>
</evidence>
<proteinExistence type="predicted"/>
<reference evidence="2 3" key="1">
    <citation type="journal article" date="2014" name="PLoS Genet.">
        <title>Phylogenetically driven sequencing of extremely halophilic archaea reveals strategies for static and dynamic osmo-response.</title>
        <authorList>
            <person name="Becker E.A."/>
            <person name="Seitzer P.M."/>
            <person name="Tritt A."/>
            <person name="Larsen D."/>
            <person name="Krusor M."/>
            <person name="Yao A.I."/>
            <person name="Wu D."/>
            <person name="Madern D."/>
            <person name="Eisen J.A."/>
            <person name="Darling A.E."/>
            <person name="Facciotti M.T."/>
        </authorList>
    </citation>
    <scope>NUCLEOTIDE SEQUENCE [LARGE SCALE GENOMIC DNA]</scope>
    <source>
        <strain evidence="2 3">JCM 14848</strain>
    </source>
</reference>
<evidence type="ECO:0000256" key="1">
    <source>
        <dbReference type="SAM" id="MobiDB-lite"/>
    </source>
</evidence>
<organism evidence="2 3">
    <name type="scientific">Halogeometricum pallidum JCM 14848</name>
    <dbReference type="NCBI Taxonomy" id="1227487"/>
    <lineage>
        <taxon>Archaea</taxon>
        <taxon>Methanobacteriati</taxon>
        <taxon>Methanobacteriota</taxon>
        <taxon>Stenosarchaea group</taxon>
        <taxon>Halobacteria</taxon>
        <taxon>Halobacteriales</taxon>
        <taxon>Haloferacaceae</taxon>
        <taxon>Halogeometricum</taxon>
    </lineage>
</organism>
<feature type="region of interest" description="Disordered" evidence="1">
    <location>
        <begin position="1"/>
        <end position="23"/>
    </location>
</feature>